<organism evidence="14 15">
    <name type="scientific">Pseudomonas ulcerans</name>
    <dbReference type="NCBI Taxonomy" id="3115852"/>
    <lineage>
        <taxon>Bacteria</taxon>
        <taxon>Pseudomonadati</taxon>
        <taxon>Pseudomonadota</taxon>
        <taxon>Gammaproteobacteria</taxon>
        <taxon>Pseudomonadales</taxon>
        <taxon>Pseudomonadaceae</taxon>
        <taxon>Pseudomonas</taxon>
    </lineage>
</organism>
<evidence type="ECO:0000256" key="2">
    <source>
        <dbReference type="ARBA" id="ARBA00007246"/>
    </source>
</evidence>
<keyword evidence="5 10" id="KW-0997">Cell inner membrane</keyword>
<dbReference type="InterPro" id="IPR049179">
    <property type="entry name" value="T2SSK_SAM-like_2nd"/>
</dbReference>
<comment type="caution">
    <text evidence="14">The sequence shown here is derived from an EMBL/GenBank/DDBJ whole genome shotgun (WGS) entry which is preliminary data.</text>
</comment>
<keyword evidence="4 10" id="KW-1003">Cell membrane</keyword>
<evidence type="ECO:0000259" key="13">
    <source>
        <dbReference type="Pfam" id="PF21687"/>
    </source>
</evidence>
<keyword evidence="15" id="KW-1185">Reference proteome</keyword>
<evidence type="ECO:0000256" key="5">
    <source>
        <dbReference type="ARBA" id="ARBA00022519"/>
    </source>
</evidence>
<sequence length="325" mass="35465">MHPWSRRQDGVAIISALLVVTAVAVIVTGLIARESARLDQVDDEQQRLQAYWALQGGLLWVRQGLEEQRRAEPLTHLQQPWAAPTLRLLLAPGQAAYEARVDDEQGKLNLRNLVLGNEADPRAEEEFLRLATSLQVPDVQARRIIERVLAGIGHAPAGAAAALAARGAQEAFDSGRDTSPNAALRYQPARLPALRHFADLAATPGIDARTLERLRDYVTVLPGNTWVNANTAPAVVLAAMVPGYPLSRMQSLLAERDRGVHFLNRGDFVSRLGLPGLQGSNIRVGITSGFFLVHGRTQAQGRTVTQQALVRRQDDGSTQTLWSES</sequence>
<dbReference type="Proteomes" id="UP001335100">
    <property type="component" value="Unassembled WGS sequence"/>
</dbReference>
<dbReference type="Gene3D" id="3.30.1300.30">
    <property type="entry name" value="GSPII I/J protein-like"/>
    <property type="match status" value="2"/>
</dbReference>
<evidence type="ECO:0000259" key="12">
    <source>
        <dbReference type="Pfam" id="PF03934"/>
    </source>
</evidence>
<evidence type="ECO:0000256" key="4">
    <source>
        <dbReference type="ARBA" id="ARBA00022475"/>
    </source>
</evidence>
<evidence type="ECO:0000313" key="14">
    <source>
        <dbReference type="EMBL" id="MEE1932283.1"/>
    </source>
</evidence>
<keyword evidence="9 10" id="KW-0472">Membrane</keyword>
<evidence type="ECO:0000256" key="10">
    <source>
        <dbReference type="PIRNR" id="PIRNR002786"/>
    </source>
</evidence>
<dbReference type="InterPro" id="IPR038072">
    <property type="entry name" value="GspK_central_sf"/>
</dbReference>
<keyword evidence="3 10" id="KW-0813">Transport</keyword>
<evidence type="ECO:0000256" key="1">
    <source>
        <dbReference type="ARBA" id="ARBA00004533"/>
    </source>
</evidence>
<dbReference type="EMBL" id="JAZDQJ010000002">
    <property type="protein sequence ID" value="MEE1932283.1"/>
    <property type="molecule type" value="Genomic_DNA"/>
</dbReference>
<dbReference type="PIRSF" id="PIRSF002786">
    <property type="entry name" value="XcpX"/>
    <property type="match status" value="1"/>
</dbReference>
<comment type="similarity">
    <text evidence="2 10">Belongs to the GSP K family.</text>
</comment>
<dbReference type="Pfam" id="PF21687">
    <property type="entry name" value="T2SSK_1st"/>
    <property type="match status" value="1"/>
</dbReference>
<gene>
    <name evidence="14" type="primary">gspK</name>
    <name evidence="14" type="ORF">V0R50_03530</name>
</gene>
<keyword evidence="6 11" id="KW-0812">Transmembrane</keyword>
<proteinExistence type="inferred from homology"/>
<dbReference type="InterPro" id="IPR005628">
    <property type="entry name" value="GspK"/>
</dbReference>
<dbReference type="InterPro" id="IPR045584">
    <property type="entry name" value="Pilin-like"/>
</dbReference>
<evidence type="ECO:0000256" key="9">
    <source>
        <dbReference type="ARBA" id="ARBA00023136"/>
    </source>
</evidence>
<accession>A0ABU7HL75</accession>
<feature type="domain" description="T2SS protein K second SAM-like" evidence="12">
    <location>
        <begin position="227"/>
        <end position="278"/>
    </location>
</feature>
<name>A0ABU7HL75_9PSED</name>
<evidence type="ECO:0000313" key="15">
    <source>
        <dbReference type="Proteomes" id="UP001335100"/>
    </source>
</evidence>
<keyword evidence="8 11" id="KW-1133">Transmembrane helix</keyword>
<dbReference type="Pfam" id="PF03934">
    <property type="entry name" value="T2SSK"/>
    <property type="match status" value="1"/>
</dbReference>
<evidence type="ECO:0000256" key="8">
    <source>
        <dbReference type="ARBA" id="ARBA00022989"/>
    </source>
</evidence>
<dbReference type="SUPFAM" id="SSF54523">
    <property type="entry name" value="Pili subunits"/>
    <property type="match status" value="1"/>
</dbReference>
<dbReference type="NCBIfam" id="NF037980">
    <property type="entry name" value="T2SS_GspK"/>
    <property type="match status" value="1"/>
</dbReference>
<dbReference type="SUPFAM" id="SSF158544">
    <property type="entry name" value="GspK insert domain-like"/>
    <property type="match status" value="1"/>
</dbReference>
<dbReference type="PANTHER" id="PTHR38831">
    <property type="entry name" value="TYPE II SECRETION SYSTEM PROTEIN K"/>
    <property type="match status" value="1"/>
</dbReference>
<reference evidence="14 15" key="1">
    <citation type="submission" date="2024-01" db="EMBL/GenBank/DDBJ databases">
        <title>Unpublished Manusciprt.</title>
        <authorList>
            <person name="Duman M."/>
            <person name="Valdes E.G."/>
            <person name="Ajmi N."/>
            <person name="Altun S."/>
            <person name="Saticioglu I.B."/>
        </authorList>
    </citation>
    <scope>NUCLEOTIDE SEQUENCE [LARGE SCALE GENOMIC DNA]</scope>
    <source>
        <strain evidence="14 15">148P</strain>
    </source>
</reference>
<protein>
    <recommendedName>
        <fullName evidence="10">Type II secretion system protein K</fullName>
    </recommendedName>
</protein>
<feature type="domain" description="T2SS protein K first SAM-like" evidence="13">
    <location>
        <begin position="106"/>
        <end position="222"/>
    </location>
</feature>
<dbReference type="RefSeq" id="WP_330073234.1">
    <property type="nucleotide sequence ID" value="NZ_JAZDQJ010000002.1"/>
</dbReference>
<comment type="subcellular location">
    <subcellularLocation>
        <location evidence="1 10">Cell inner membrane</location>
    </subcellularLocation>
</comment>
<dbReference type="Gene3D" id="1.10.40.60">
    <property type="entry name" value="EpsJ-like"/>
    <property type="match status" value="3"/>
</dbReference>
<evidence type="ECO:0000256" key="11">
    <source>
        <dbReference type="SAM" id="Phobius"/>
    </source>
</evidence>
<keyword evidence="7" id="KW-0653">Protein transport</keyword>
<evidence type="ECO:0000256" key="6">
    <source>
        <dbReference type="ARBA" id="ARBA00022692"/>
    </source>
</evidence>
<dbReference type="InterPro" id="IPR049031">
    <property type="entry name" value="T2SSK_SAM-like_1st"/>
</dbReference>
<feature type="transmembrane region" description="Helical" evidence="11">
    <location>
        <begin position="12"/>
        <end position="32"/>
    </location>
</feature>
<evidence type="ECO:0000256" key="3">
    <source>
        <dbReference type="ARBA" id="ARBA00022448"/>
    </source>
</evidence>
<dbReference type="PANTHER" id="PTHR38831:SF1">
    <property type="entry name" value="TYPE II SECRETION SYSTEM PROTEIN K-RELATED"/>
    <property type="match status" value="1"/>
</dbReference>
<evidence type="ECO:0000256" key="7">
    <source>
        <dbReference type="ARBA" id="ARBA00022927"/>
    </source>
</evidence>